<dbReference type="EMBL" id="WNWS01000031">
    <property type="protein sequence ID" value="KAE9986368.1"/>
    <property type="molecule type" value="Genomic_DNA"/>
</dbReference>
<evidence type="ECO:0000256" key="1">
    <source>
        <dbReference type="SAM" id="MobiDB-lite"/>
    </source>
</evidence>
<organism evidence="3 4">
    <name type="scientific">Venturia inaequalis</name>
    <name type="common">Apple scab fungus</name>
    <dbReference type="NCBI Taxonomy" id="5025"/>
    <lineage>
        <taxon>Eukaryota</taxon>
        <taxon>Fungi</taxon>
        <taxon>Dikarya</taxon>
        <taxon>Ascomycota</taxon>
        <taxon>Pezizomycotina</taxon>
        <taxon>Dothideomycetes</taxon>
        <taxon>Pleosporomycetidae</taxon>
        <taxon>Venturiales</taxon>
        <taxon>Venturiaceae</taxon>
        <taxon>Venturia</taxon>
    </lineage>
</organism>
<feature type="region of interest" description="Disordered" evidence="1">
    <location>
        <begin position="568"/>
        <end position="685"/>
    </location>
</feature>
<dbReference type="CDD" id="cd20071">
    <property type="entry name" value="SET_SMYD"/>
    <property type="match status" value="1"/>
</dbReference>
<evidence type="ECO:0000259" key="2">
    <source>
        <dbReference type="PROSITE" id="PS50280"/>
    </source>
</evidence>
<dbReference type="AlphaFoldDB" id="A0A8H3VET8"/>
<dbReference type="InterPro" id="IPR001214">
    <property type="entry name" value="SET_dom"/>
</dbReference>
<reference evidence="3 4" key="1">
    <citation type="submission" date="2018-12" db="EMBL/GenBank/DDBJ databases">
        <title>Venturia inaequalis Genome Resource.</title>
        <authorList>
            <person name="Lichtner F.J."/>
        </authorList>
    </citation>
    <scope>NUCLEOTIDE SEQUENCE [LARGE SCALE GENOMIC DNA]</scope>
    <source>
        <strain evidence="3 4">120213</strain>
    </source>
</reference>
<dbReference type="PROSITE" id="PS50280">
    <property type="entry name" value="SET"/>
    <property type="match status" value="1"/>
</dbReference>
<dbReference type="GO" id="GO:0005634">
    <property type="term" value="C:nucleus"/>
    <property type="evidence" value="ECO:0007669"/>
    <property type="project" value="TreeGrafter"/>
</dbReference>
<protein>
    <recommendedName>
        <fullName evidence="2">SET domain-containing protein</fullName>
    </recommendedName>
</protein>
<dbReference type="PANTHER" id="PTHR12197:SF251">
    <property type="entry name" value="EG:BACR7C10.4 PROTEIN"/>
    <property type="match status" value="1"/>
</dbReference>
<evidence type="ECO:0000313" key="4">
    <source>
        <dbReference type="Proteomes" id="UP000447873"/>
    </source>
</evidence>
<dbReference type="PANTHER" id="PTHR12197">
    <property type="entry name" value="HISTONE-LYSINE N-METHYLTRANSFERASE SMYD"/>
    <property type="match status" value="1"/>
</dbReference>
<accession>A0A8H3VET8</accession>
<feature type="domain" description="SET" evidence="2">
    <location>
        <begin position="230"/>
        <end position="512"/>
    </location>
</feature>
<sequence>MDGNWEFPVTSTVDDSFTKGLFARFTARFSYFNAKGSDELILEVQRWTAQILQRPYSPRRWMLRAGALMRLGYPDLAAGDAYKATILFGQPSATFNSIHSRLDREGVPRGCTRKATFDQRVDELRCDVTQTLATCLFFCNSFQECLDVLLQDTREECRYVLKLRAAAEDGLEKEQQDHAAEGLDEAAIAKKLLSGTVTSRTYPWMRGELANRNHNTMASLKKEMEHTSRGQCIIKRSQTVSPPSAQDMKNGKLDDAWGAFANQDIDAESTILRDSTAYVSCSKICRCSNCGDESCWAGFKMSCCSRAFCSVECKAAVLGHNHDRFQCLGPPTPLNLNQDCLGYTIKSTEKIEELHHQTISCKKTKVQNDLLHKVLNTAHQSQIYNINEQHPLECYALNTLTAARGSEEVVDFSLEHNIKAPIDMLVESGVDIFTNADLDTWVIQTIQSRLSANTWERELDGMEYLGLSFLYAIFNHCCEPNVYWDFAEDRTTIILKALRPIKAGEELFISYIKLEDLDLGRLERQKNLSRWLPKCMCHKCAQEEEKEKKKRSFPSLKTSRVKRAFLKTPRVKGTPELHEDTDMQDFVVPDNDVEDPDFEATDDASDASSSYNNGDDSDYDGVEYDTAKGIRPTRKRARITPQKATPMKVLATPKRATPKRTPQMNRYQWELKQEPTIKTEPIDWD</sequence>
<comment type="caution">
    <text evidence="3">The sequence shown here is derived from an EMBL/GenBank/DDBJ whole genome shotgun (WGS) entry which is preliminary data.</text>
</comment>
<feature type="compositionally biased region" description="Acidic residues" evidence="1">
    <location>
        <begin position="591"/>
        <end position="605"/>
    </location>
</feature>
<feature type="compositionally biased region" description="Basic and acidic residues" evidence="1">
    <location>
        <begin position="669"/>
        <end position="685"/>
    </location>
</feature>
<dbReference type="InterPro" id="IPR046341">
    <property type="entry name" value="SET_dom_sf"/>
</dbReference>
<dbReference type="InterPro" id="IPR050869">
    <property type="entry name" value="H3K4_H4K5_MeTrfase"/>
</dbReference>
<evidence type="ECO:0000313" key="3">
    <source>
        <dbReference type="EMBL" id="KAE9986368.1"/>
    </source>
</evidence>
<dbReference type="Proteomes" id="UP000447873">
    <property type="component" value="Unassembled WGS sequence"/>
</dbReference>
<proteinExistence type="predicted"/>
<dbReference type="Gene3D" id="2.170.270.10">
    <property type="entry name" value="SET domain"/>
    <property type="match status" value="1"/>
</dbReference>
<name>A0A8H3VET8_VENIN</name>
<gene>
    <name evidence="3" type="ORF">EG328_005871</name>
</gene>
<dbReference type="SUPFAM" id="SSF82199">
    <property type="entry name" value="SET domain"/>
    <property type="match status" value="1"/>
</dbReference>
<dbReference type="Pfam" id="PF00856">
    <property type="entry name" value="SET"/>
    <property type="match status" value="1"/>
</dbReference>